<accession>A0A803PU82</accession>
<organism evidence="1 2">
    <name type="scientific">Cannabis sativa</name>
    <name type="common">Hemp</name>
    <name type="synonym">Marijuana</name>
    <dbReference type="NCBI Taxonomy" id="3483"/>
    <lineage>
        <taxon>Eukaryota</taxon>
        <taxon>Viridiplantae</taxon>
        <taxon>Streptophyta</taxon>
        <taxon>Embryophyta</taxon>
        <taxon>Tracheophyta</taxon>
        <taxon>Spermatophyta</taxon>
        <taxon>Magnoliopsida</taxon>
        <taxon>eudicotyledons</taxon>
        <taxon>Gunneridae</taxon>
        <taxon>Pentapetalae</taxon>
        <taxon>rosids</taxon>
        <taxon>fabids</taxon>
        <taxon>Rosales</taxon>
        <taxon>Cannabaceae</taxon>
        <taxon>Cannabis</taxon>
    </lineage>
</organism>
<reference evidence="1" key="1">
    <citation type="submission" date="2018-11" db="EMBL/GenBank/DDBJ databases">
        <authorList>
            <person name="Grassa J C."/>
        </authorList>
    </citation>
    <scope>NUCLEOTIDE SEQUENCE [LARGE SCALE GENOMIC DNA]</scope>
</reference>
<dbReference type="EMBL" id="UZAU01000606">
    <property type="status" value="NOT_ANNOTATED_CDS"/>
    <property type="molecule type" value="Genomic_DNA"/>
</dbReference>
<dbReference type="AlphaFoldDB" id="A0A803PU82"/>
<dbReference type="Gramene" id="evm.model.06.1386">
    <property type="protein sequence ID" value="cds.evm.model.06.1386"/>
    <property type="gene ID" value="evm.TU.06.1386"/>
</dbReference>
<reference evidence="1" key="2">
    <citation type="submission" date="2021-03" db="UniProtKB">
        <authorList>
            <consortium name="EnsemblPlants"/>
        </authorList>
    </citation>
    <scope>IDENTIFICATION</scope>
</reference>
<dbReference type="PANTHER" id="PTHR33116:SF86">
    <property type="entry name" value="REVERSE TRANSCRIPTASE DOMAIN-CONTAINING PROTEIN"/>
    <property type="match status" value="1"/>
</dbReference>
<dbReference type="Proteomes" id="UP000596661">
    <property type="component" value="Chromosome 6"/>
</dbReference>
<dbReference type="OMA" id="EREEVFW"/>
<evidence type="ECO:0000313" key="2">
    <source>
        <dbReference type="Proteomes" id="UP000596661"/>
    </source>
</evidence>
<keyword evidence="2" id="KW-1185">Reference proteome</keyword>
<evidence type="ECO:0000313" key="1">
    <source>
        <dbReference type="EnsemblPlants" id="cds.evm.model.06.1386"/>
    </source>
</evidence>
<proteinExistence type="predicted"/>
<protein>
    <recommendedName>
        <fullName evidence="3">RNase H type-1 domain-containing protein</fullName>
    </recommendedName>
</protein>
<dbReference type="EnsemblPlants" id="evm.model.06.1386">
    <property type="protein sequence ID" value="cds.evm.model.06.1386"/>
    <property type="gene ID" value="evm.TU.06.1386"/>
</dbReference>
<dbReference type="PANTHER" id="PTHR33116">
    <property type="entry name" value="REVERSE TRANSCRIPTASE ZINC-BINDING DOMAIN-CONTAINING PROTEIN-RELATED-RELATED"/>
    <property type="match status" value="1"/>
</dbReference>
<name>A0A803PU82_CANSA</name>
<sequence length="410" mass="46722">MVKTLVSLLSKSWNKSVKHLFNSRISDLQKKIARLQTSIPSDNDVACQIESLQSQLDALLYKEEIYWRQRARVHKLQARDKNTKFFHQFASHKKKNNTIKFLKDDSDLDCSGPPLEDPKFDFLGQPFSVDEAIPTYAMACFRLPIKLCRGIEVAMARFWWGSSGDSKKIHWKSWKSVCKSKFMGGLGFRSLIQFNQAMLAKQAWIIFKNLNSLLSLVLKARYFPNSSIFEVAPGHNPFFSWRSIFWGRDLVASDDSISWDLPKLRCHFEDSLVNDILEVSIIGLHKKDELIWGKESYGLFSVKYAYHLALSKQDIPSSSSSTESKKFWTTDLNSRKYSIGVIILDELNQVRAGISRPFVGSVPPAVVEAKAILHAIQWAQIESNELAHKVAKLGLGLDNELVWNGHLPSL</sequence>
<evidence type="ECO:0008006" key="3">
    <source>
        <dbReference type="Google" id="ProtNLM"/>
    </source>
</evidence>